<dbReference type="Pfam" id="PF08454">
    <property type="entry name" value="RIH_assoc"/>
    <property type="match status" value="1"/>
</dbReference>
<proteinExistence type="predicted"/>
<feature type="region of interest" description="Disordered" evidence="1">
    <location>
        <begin position="261"/>
        <end position="293"/>
    </location>
</feature>
<feature type="compositionally biased region" description="Acidic residues" evidence="1">
    <location>
        <begin position="492"/>
        <end position="507"/>
    </location>
</feature>
<evidence type="ECO:0000313" key="3">
    <source>
        <dbReference type="EMBL" id="CAD7424443.1"/>
    </source>
</evidence>
<evidence type="ECO:0000256" key="1">
    <source>
        <dbReference type="SAM" id="MobiDB-lite"/>
    </source>
</evidence>
<accession>A0A7R9DZ92</accession>
<evidence type="ECO:0000259" key="2">
    <source>
        <dbReference type="Pfam" id="PF08454"/>
    </source>
</evidence>
<dbReference type="GO" id="GO:0006816">
    <property type="term" value="P:calcium ion transport"/>
    <property type="evidence" value="ECO:0007669"/>
    <property type="project" value="InterPro"/>
</dbReference>
<dbReference type="InterPro" id="IPR016024">
    <property type="entry name" value="ARM-type_fold"/>
</dbReference>
<feature type="region of interest" description="Disordered" evidence="1">
    <location>
        <begin position="491"/>
        <end position="512"/>
    </location>
</feature>
<dbReference type="PANTHER" id="PTHR45816:SF4">
    <property type="entry name" value="RYR_IP3R HOMOLOGY ASSOCIATED DOMAIN-CONTAINING PROTEIN"/>
    <property type="match status" value="1"/>
</dbReference>
<dbReference type="PANTHER" id="PTHR45816">
    <property type="entry name" value="MIR DOMAIN-CONTAINING PROTEIN"/>
    <property type="match status" value="1"/>
</dbReference>
<gene>
    <name evidence="3" type="ORF">TMSB3V08_LOCUS1390</name>
</gene>
<dbReference type="AlphaFoldDB" id="A0A7R9DZ92"/>
<dbReference type="SUPFAM" id="SSF48371">
    <property type="entry name" value="ARM repeat"/>
    <property type="match status" value="1"/>
</dbReference>
<sequence length="519" mass="58093">MNKKSCGVWCVHDSAKSCGIAIPSDLEGQVTSLFNKAALLSRQTSKWLQAAKTPKMERSQSQLMRLDRSIIEGLQDIVSLLEDQLKPLVQSELSLLVDILYRPELLFPPGTEARKRCESGGFIRRLIKHTEKLLEEKEEKLCVKVLRTLREMMAIDPDHAKILSRAGRTLYDVQNHLDREGASDLVVELVIKSIHSPSIYVEAVELGIALLGGGNPIIQKSMYTKLMGGDLSQSFFKVFYDKMRDSQQEIKSTVTVNTSDIAAKAHEDKEQGKETDKHSKKRGEDVGSITLGPGSALEDMLAEKLERHRDREEQNKLSAKVLVMQPILRFLQLLCENHNRNLQTLLRNQNNKTNYNLVSETLMFLDCICGSTTGGLGLLGLYINENNVALINQTLETLTEYCQGPCHDNQNCIATHESNGLDIITALILNDINPLGKTRMDLVLELKNNASKLLLAIMESRGDSENAERILYNMNPKPLVDVACRAFHQETMDDEDDGEDTSTEGDDGVSPKEVRMIVF</sequence>
<dbReference type="InterPro" id="IPR015925">
    <property type="entry name" value="Ryanodine_IP3_receptor"/>
</dbReference>
<dbReference type="EMBL" id="OB792789">
    <property type="protein sequence ID" value="CAD7424443.1"/>
    <property type="molecule type" value="Genomic_DNA"/>
</dbReference>
<organism evidence="3">
    <name type="scientific">Timema monikensis</name>
    <dbReference type="NCBI Taxonomy" id="170555"/>
    <lineage>
        <taxon>Eukaryota</taxon>
        <taxon>Metazoa</taxon>
        <taxon>Ecdysozoa</taxon>
        <taxon>Arthropoda</taxon>
        <taxon>Hexapoda</taxon>
        <taxon>Insecta</taxon>
        <taxon>Pterygota</taxon>
        <taxon>Neoptera</taxon>
        <taxon>Polyneoptera</taxon>
        <taxon>Phasmatodea</taxon>
        <taxon>Timematodea</taxon>
        <taxon>Timematoidea</taxon>
        <taxon>Timematidae</taxon>
        <taxon>Timema</taxon>
    </lineage>
</organism>
<reference evidence="3" key="1">
    <citation type="submission" date="2020-11" db="EMBL/GenBank/DDBJ databases">
        <authorList>
            <person name="Tran Van P."/>
        </authorList>
    </citation>
    <scope>NUCLEOTIDE SEQUENCE</scope>
</reference>
<feature type="domain" description="RyR/IP3R Homology associated" evidence="2">
    <location>
        <begin position="320"/>
        <end position="427"/>
    </location>
</feature>
<name>A0A7R9DZ92_9NEOP</name>
<feature type="compositionally biased region" description="Basic and acidic residues" evidence="1">
    <location>
        <begin position="263"/>
        <end position="285"/>
    </location>
</feature>
<protein>
    <recommendedName>
        <fullName evidence="2">RyR/IP3R Homology associated domain-containing protein</fullName>
    </recommendedName>
</protein>
<dbReference type="InterPro" id="IPR013662">
    <property type="entry name" value="RIH_assoc-dom"/>
</dbReference>